<evidence type="ECO:0000256" key="1">
    <source>
        <dbReference type="SAM" id="MobiDB-lite"/>
    </source>
</evidence>
<accession>A0AAD2HCB6</accession>
<sequence length="285" mass="30957">MNKSRQESYTSDGPTSPSPRIAAFTSGMTSTTSDPVAETGRASRCPAWHTPVAQDIVLLISHNALGGHGLTHAFLRIPDDDDSAEIGWIINVRGDAAVVPADVWSELNVAVSAARAEVRAGRGGSYSRPRYGSCPTDEFFEMGPADAPNSFAKFSLSGHMIELGEDARIQYYADSLAAHLPVSLESIPAAFTEVHPELFVVQKLNYGELTVNLQLKKLSHQICKRLSPSGLEQDSAQPNTLAVAQVLNQMTTIVRQRNLLKAHFLSRAESPGVMERLGRLFFVNK</sequence>
<feature type="region of interest" description="Disordered" evidence="1">
    <location>
        <begin position="1"/>
        <end position="40"/>
    </location>
</feature>
<proteinExistence type="predicted"/>
<name>A0AAD2HCB6_9AGAR</name>
<dbReference type="AlphaFoldDB" id="A0AAD2HCB6"/>
<evidence type="ECO:0000313" key="3">
    <source>
        <dbReference type="Proteomes" id="UP001295794"/>
    </source>
</evidence>
<comment type="caution">
    <text evidence="2">The sequence shown here is derived from an EMBL/GenBank/DDBJ whole genome shotgun (WGS) entry which is preliminary data.</text>
</comment>
<protein>
    <submittedName>
        <fullName evidence="2">Uncharacterized protein</fullName>
    </submittedName>
</protein>
<gene>
    <name evidence="2" type="ORF">MYCIT1_LOCUS21012</name>
</gene>
<keyword evidence="3" id="KW-1185">Reference proteome</keyword>
<dbReference type="Proteomes" id="UP001295794">
    <property type="component" value="Unassembled WGS sequence"/>
</dbReference>
<dbReference type="EMBL" id="CAVNYO010000399">
    <property type="protein sequence ID" value="CAK5274079.1"/>
    <property type="molecule type" value="Genomic_DNA"/>
</dbReference>
<organism evidence="2 3">
    <name type="scientific">Mycena citricolor</name>
    <dbReference type="NCBI Taxonomy" id="2018698"/>
    <lineage>
        <taxon>Eukaryota</taxon>
        <taxon>Fungi</taxon>
        <taxon>Dikarya</taxon>
        <taxon>Basidiomycota</taxon>
        <taxon>Agaricomycotina</taxon>
        <taxon>Agaricomycetes</taxon>
        <taxon>Agaricomycetidae</taxon>
        <taxon>Agaricales</taxon>
        <taxon>Marasmiineae</taxon>
        <taxon>Mycenaceae</taxon>
        <taxon>Mycena</taxon>
    </lineage>
</organism>
<evidence type="ECO:0000313" key="2">
    <source>
        <dbReference type="EMBL" id="CAK5274079.1"/>
    </source>
</evidence>
<reference evidence="2" key="1">
    <citation type="submission" date="2023-11" db="EMBL/GenBank/DDBJ databases">
        <authorList>
            <person name="De Vega J J."/>
            <person name="De Vega J J."/>
        </authorList>
    </citation>
    <scope>NUCLEOTIDE SEQUENCE</scope>
</reference>